<dbReference type="Proteomes" id="UP000240883">
    <property type="component" value="Unassembled WGS sequence"/>
</dbReference>
<reference evidence="1 2" key="1">
    <citation type="journal article" date="2018" name="Front. Microbiol.">
        <title>Genome-Wide Analysis of Corynespora cassiicola Leaf Fall Disease Putative Effectors.</title>
        <authorList>
            <person name="Lopez D."/>
            <person name="Ribeiro S."/>
            <person name="Label P."/>
            <person name="Fumanal B."/>
            <person name="Venisse J.S."/>
            <person name="Kohler A."/>
            <person name="de Oliveira R.R."/>
            <person name="Labutti K."/>
            <person name="Lipzen A."/>
            <person name="Lail K."/>
            <person name="Bauer D."/>
            <person name="Ohm R.A."/>
            <person name="Barry K.W."/>
            <person name="Spatafora J."/>
            <person name="Grigoriev I.V."/>
            <person name="Martin F.M."/>
            <person name="Pujade-Renaud V."/>
        </authorList>
    </citation>
    <scope>NUCLEOTIDE SEQUENCE [LARGE SCALE GENOMIC DNA]</scope>
    <source>
        <strain evidence="1 2">Philippines</strain>
    </source>
</reference>
<evidence type="ECO:0000313" key="2">
    <source>
        <dbReference type="Proteomes" id="UP000240883"/>
    </source>
</evidence>
<evidence type="ECO:0008006" key="3">
    <source>
        <dbReference type="Google" id="ProtNLM"/>
    </source>
</evidence>
<dbReference type="EMBL" id="KZ678151">
    <property type="protein sequence ID" value="PSN60007.1"/>
    <property type="molecule type" value="Genomic_DNA"/>
</dbReference>
<proteinExistence type="predicted"/>
<keyword evidence="2" id="KW-1185">Reference proteome</keyword>
<accession>A0A2T2N3J6</accession>
<name>A0A2T2N3J6_CORCC</name>
<organism evidence="1 2">
    <name type="scientific">Corynespora cassiicola Philippines</name>
    <dbReference type="NCBI Taxonomy" id="1448308"/>
    <lineage>
        <taxon>Eukaryota</taxon>
        <taxon>Fungi</taxon>
        <taxon>Dikarya</taxon>
        <taxon>Ascomycota</taxon>
        <taxon>Pezizomycotina</taxon>
        <taxon>Dothideomycetes</taxon>
        <taxon>Pleosporomycetidae</taxon>
        <taxon>Pleosporales</taxon>
        <taxon>Corynesporascaceae</taxon>
        <taxon>Corynespora</taxon>
    </lineage>
</organism>
<dbReference type="PANTHER" id="PTHR40628">
    <property type="entry name" value="CHROMO DOMAIN-CONTAINING PROTEIN"/>
    <property type="match status" value="1"/>
</dbReference>
<protein>
    <recommendedName>
        <fullName evidence="3">HNH nuclease domain-containing protein</fullName>
    </recommendedName>
</protein>
<dbReference type="PANTHER" id="PTHR40628:SF1">
    <property type="entry name" value="CHROMO DOMAIN-CONTAINING PROTEIN"/>
    <property type="match status" value="1"/>
</dbReference>
<dbReference type="AlphaFoldDB" id="A0A2T2N3J6"/>
<gene>
    <name evidence="1" type="ORF">BS50DRAFT_656165</name>
</gene>
<sequence length="322" mass="36658">MRRRTGSYLSSICNDRGWFTSYVPYSSFVESYYHALAVTGFGTVVLPVKKSPNRSGPNAHGQIILKDVLHVPPAVCNIIAYKKMSARDGNKDYNFSLRASGNGSVHVMDSNKRSVAYFVPNPLPIIRLSGPPVGPRLAPCALRGRTELMLSIRWPGEEIMRWIAHLFENNLLVDNAVTNNVAAETTTNRQPESPYTYAEKEWLKQHYGDEFHFLRDCGLRIFREEDREVGRTLLRQLMAADNEGDSDSDKAIVDPIMPGMEKLLLSPRTYRWVQDNYGNFELFMRSYGLDPTDADEFEEAQMIARGLMKQDRSGYVGYYTLY</sequence>
<evidence type="ECO:0000313" key="1">
    <source>
        <dbReference type="EMBL" id="PSN60007.1"/>
    </source>
</evidence>
<dbReference type="OrthoDB" id="4232400at2759"/>